<dbReference type="Proteomes" id="UP000251891">
    <property type="component" value="Unassembled WGS sequence"/>
</dbReference>
<protein>
    <submittedName>
        <fullName evidence="3">Polyketide cyclase</fullName>
    </submittedName>
</protein>
<evidence type="ECO:0000313" key="4">
    <source>
        <dbReference type="Proteomes" id="UP000251891"/>
    </source>
</evidence>
<evidence type="ECO:0000313" key="3">
    <source>
        <dbReference type="EMBL" id="RAY16158.1"/>
    </source>
</evidence>
<name>A0A365HAX5_9ACTN</name>
<evidence type="ECO:0000256" key="1">
    <source>
        <dbReference type="ARBA" id="ARBA00006817"/>
    </source>
</evidence>
<proteinExistence type="inferred from homology"/>
<evidence type="ECO:0000259" key="2">
    <source>
        <dbReference type="Pfam" id="PF08327"/>
    </source>
</evidence>
<dbReference type="AlphaFoldDB" id="A0A365HAX5"/>
<accession>A0A365HAX5</accession>
<dbReference type="Pfam" id="PF08327">
    <property type="entry name" value="AHSA1"/>
    <property type="match status" value="1"/>
</dbReference>
<sequence length="160" mass="17831">MGKAQFIAEPGIPQFIVTREFAAPRDLLFRAHTDPDLLVRWLGPRDLLMTVDRLEVRDGGRWGYTHYDAEGNTYSFHGLYHGTPSPDGIVQTYEFTDLPGEISLNTITFEDRGGGTLLRQNTVYQSVEHRDGYTAAGAEAGLGQSLDRLDELVTELARTS</sequence>
<dbReference type="EMBL" id="QLYX01000002">
    <property type="protein sequence ID" value="RAY16158.1"/>
    <property type="molecule type" value="Genomic_DNA"/>
</dbReference>
<dbReference type="Gene3D" id="3.30.530.20">
    <property type="match status" value="1"/>
</dbReference>
<dbReference type="SUPFAM" id="SSF55961">
    <property type="entry name" value="Bet v1-like"/>
    <property type="match status" value="1"/>
</dbReference>
<comment type="similarity">
    <text evidence="1">Belongs to the AHA1 family.</text>
</comment>
<dbReference type="CDD" id="cd07826">
    <property type="entry name" value="SRPBCC_CalC_Aha1-like_9"/>
    <property type="match status" value="1"/>
</dbReference>
<comment type="caution">
    <text evidence="3">The sequence shown here is derived from an EMBL/GenBank/DDBJ whole genome shotgun (WGS) entry which is preliminary data.</text>
</comment>
<keyword evidence="4" id="KW-1185">Reference proteome</keyword>
<reference evidence="3 4" key="1">
    <citation type="submission" date="2018-06" db="EMBL/GenBank/DDBJ databases">
        <title>Actinomadura craniellae sp. nov. isolated from marine sponge Craniella sp.</title>
        <authorList>
            <person name="Li L."/>
            <person name="Xu Q.H."/>
            <person name="Lin H.W."/>
            <person name="Lu Y.H."/>
        </authorList>
    </citation>
    <scope>NUCLEOTIDE SEQUENCE [LARGE SCALE GENOMIC DNA]</scope>
    <source>
        <strain evidence="3 4">LHW63021</strain>
    </source>
</reference>
<feature type="domain" description="Activator of Hsp90 ATPase homologue 1/2-like C-terminal" evidence="2">
    <location>
        <begin position="23"/>
        <end position="153"/>
    </location>
</feature>
<dbReference type="OrthoDB" id="5185819at2"/>
<dbReference type="InterPro" id="IPR023393">
    <property type="entry name" value="START-like_dom_sf"/>
</dbReference>
<dbReference type="InterPro" id="IPR013538">
    <property type="entry name" value="ASHA1/2-like_C"/>
</dbReference>
<gene>
    <name evidence="3" type="ORF">DPM19_04340</name>
</gene>
<dbReference type="RefSeq" id="WP_111863498.1">
    <property type="nucleotide sequence ID" value="NZ_QLYX01000002.1"/>
</dbReference>
<organism evidence="3 4">
    <name type="scientific">Actinomadura craniellae</name>
    <dbReference type="NCBI Taxonomy" id="2231787"/>
    <lineage>
        <taxon>Bacteria</taxon>
        <taxon>Bacillati</taxon>
        <taxon>Actinomycetota</taxon>
        <taxon>Actinomycetes</taxon>
        <taxon>Streptosporangiales</taxon>
        <taxon>Thermomonosporaceae</taxon>
        <taxon>Actinomadura</taxon>
    </lineage>
</organism>